<dbReference type="EMBL" id="WBVX01000032">
    <property type="protein sequence ID" value="KAB2679271.1"/>
    <property type="molecule type" value="Genomic_DNA"/>
</dbReference>
<dbReference type="InterPro" id="IPR017871">
    <property type="entry name" value="ABC_transporter-like_CS"/>
</dbReference>
<evidence type="ECO:0000256" key="12">
    <source>
        <dbReference type="ARBA" id="ARBA00025070"/>
    </source>
</evidence>
<evidence type="ECO:0000256" key="4">
    <source>
        <dbReference type="ARBA" id="ARBA00022475"/>
    </source>
</evidence>
<evidence type="ECO:0000256" key="6">
    <source>
        <dbReference type="ARBA" id="ARBA00022741"/>
    </source>
</evidence>
<keyword evidence="4" id="KW-1003">Cell membrane</keyword>
<keyword evidence="6" id="KW-0547">Nucleotide-binding</keyword>
<keyword evidence="9" id="KW-0653">Protein transport</keyword>
<evidence type="ECO:0000256" key="10">
    <source>
        <dbReference type="ARBA" id="ARBA00022967"/>
    </source>
</evidence>
<evidence type="ECO:0000256" key="5">
    <source>
        <dbReference type="ARBA" id="ARBA00022519"/>
    </source>
</evidence>
<keyword evidence="5" id="KW-0997">Cell inner membrane</keyword>
<dbReference type="PROSITE" id="PS50893">
    <property type="entry name" value="ABC_TRANSPORTER_2"/>
    <property type="match status" value="1"/>
</dbReference>
<dbReference type="InterPro" id="IPR013563">
    <property type="entry name" value="Oligopep_ABC_C"/>
</dbReference>
<dbReference type="InterPro" id="IPR027417">
    <property type="entry name" value="P-loop_NTPase"/>
</dbReference>
<dbReference type="FunFam" id="3.40.50.300:FF:000016">
    <property type="entry name" value="Oligopeptide ABC transporter ATP-binding component"/>
    <property type="match status" value="1"/>
</dbReference>
<keyword evidence="7 14" id="KW-0067">ATP-binding</keyword>
<dbReference type="PROSITE" id="PS00211">
    <property type="entry name" value="ABC_TRANSPORTER_1"/>
    <property type="match status" value="1"/>
</dbReference>
<reference evidence="14 15" key="1">
    <citation type="submission" date="2019-09" db="EMBL/GenBank/DDBJ databases">
        <title>Taxonomic organization of the family Brucellaceae based on a phylogenomic approach.</title>
        <authorList>
            <person name="Leclercq S."/>
            <person name="Cloeckaert A."/>
            <person name="Zygmunt M.S."/>
        </authorList>
    </citation>
    <scope>NUCLEOTIDE SEQUENCE [LARGE SCALE GENOMIC DNA]</scope>
    <source>
        <strain evidence="14 15">WS1830</strain>
    </source>
</reference>
<evidence type="ECO:0000256" key="9">
    <source>
        <dbReference type="ARBA" id="ARBA00022927"/>
    </source>
</evidence>
<dbReference type="RefSeq" id="WP_151653173.1">
    <property type="nucleotide sequence ID" value="NZ_WBVX01000032.1"/>
</dbReference>
<accession>A0A6L3Y8D3</accession>
<keyword evidence="11" id="KW-0472">Membrane</keyword>
<dbReference type="AlphaFoldDB" id="A0A6L3Y8D3"/>
<dbReference type="GO" id="GO:0015833">
    <property type="term" value="P:peptide transport"/>
    <property type="evidence" value="ECO:0007669"/>
    <property type="project" value="UniProtKB-KW"/>
</dbReference>
<evidence type="ECO:0000256" key="1">
    <source>
        <dbReference type="ARBA" id="ARBA00004417"/>
    </source>
</evidence>
<evidence type="ECO:0000256" key="7">
    <source>
        <dbReference type="ARBA" id="ARBA00022840"/>
    </source>
</evidence>
<organism evidence="14 15">
    <name type="scientific">Brucella tritici</name>
    <dbReference type="NCBI Taxonomy" id="94626"/>
    <lineage>
        <taxon>Bacteria</taxon>
        <taxon>Pseudomonadati</taxon>
        <taxon>Pseudomonadota</taxon>
        <taxon>Alphaproteobacteria</taxon>
        <taxon>Hyphomicrobiales</taxon>
        <taxon>Brucellaceae</taxon>
        <taxon>Brucella/Ochrobactrum group</taxon>
        <taxon>Brucella</taxon>
    </lineage>
</organism>
<dbReference type="GO" id="GO:0055085">
    <property type="term" value="P:transmembrane transport"/>
    <property type="evidence" value="ECO:0007669"/>
    <property type="project" value="UniProtKB-ARBA"/>
</dbReference>
<evidence type="ECO:0000256" key="8">
    <source>
        <dbReference type="ARBA" id="ARBA00022856"/>
    </source>
</evidence>
<dbReference type="GO" id="GO:0005524">
    <property type="term" value="F:ATP binding"/>
    <property type="evidence" value="ECO:0007669"/>
    <property type="project" value="UniProtKB-KW"/>
</dbReference>
<dbReference type="Pfam" id="PF00005">
    <property type="entry name" value="ABC_tran"/>
    <property type="match status" value="1"/>
</dbReference>
<gene>
    <name evidence="14" type="ORF">F9L08_22920</name>
</gene>
<comment type="function">
    <text evidence="12">Probably part of an ABC transporter complex that could be involved in peptide import. Probably responsible for energy coupling to the transport system.</text>
</comment>
<keyword evidence="3" id="KW-0813">Transport</keyword>
<dbReference type="SMART" id="SM00382">
    <property type="entry name" value="AAA"/>
    <property type="match status" value="1"/>
</dbReference>
<dbReference type="SUPFAM" id="SSF52540">
    <property type="entry name" value="P-loop containing nucleoside triphosphate hydrolases"/>
    <property type="match status" value="1"/>
</dbReference>
<evidence type="ECO:0000256" key="11">
    <source>
        <dbReference type="ARBA" id="ARBA00023136"/>
    </source>
</evidence>
<evidence type="ECO:0000259" key="13">
    <source>
        <dbReference type="PROSITE" id="PS50893"/>
    </source>
</evidence>
<dbReference type="CDD" id="cd03257">
    <property type="entry name" value="ABC_NikE_OppD_transporters"/>
    <property type="match status" value="1"/>
</dbReference>
<dbReference type="InterPro" id="IPR003593">
    <property type="entry name" value="AAA+_ATPase"/>
</dbReference>
<keyword evidence="8" id="KW-0571">Peptide transport</keyword>
<dbReference type="InterPro" id="IPR003439">
    <property type="entry name" value="ABC_transporter-like_ATP-bd"/>
</dbReference>
<comment type="subcellular location">
    <subcellularLocation>
        <location evidence="1">Cell inner membrane</location>
        <topology evidence="1">Peripheral membrane protein</topology>
    </subcellularLocation>
</comment>
<dbReference type="NCBIfam" id="TIGR01727">
    <property type="entry name" value="oligo_HPY"/>
    <property type="match status" value="1"/>
</dbReference>
<proteinExistence type="inferred from homology"/>
<name>A0A6L3Y8D3_9HYPH</name>
<comment type="similarity">
    <text evidence="2">Belongs to the ABC transporter superfamily.</text>
</comment>
<dbReference type="GO" id="GO:0005886">
    <property type="term" value="C:plasma membrane"/>
    <property type="evidence" value="ECO:0007669"/>
    <property type="project" value="UniProtKB-SubCell"/>
</dbReference>
<dbReference type="GO" id="GO:0015031">
    <property type="term" value="P:protein transport"/>
    <property type="evidence" value="ECO:0007669"/>
    <property type="project" value="UniProtKB-KW"/>
</dbReference>
<evidence type="ECO:0000313" key="15">
    <source>
        <dbReference type="Proteomes" id="UP000481643"/>
    </source>
</evidence>
<comment type="caution">
    <text evidence="14">The sequence shown here is derived from an EMBL/GenBank/DDBJ whole genome shotgun (WGS) entry which is preliminary data.</text>
</comment>
<dbReference type="Gene3D" id="3.40.50.300">
    <property type="entry name" value="P-loop containing nucleotide triphosphate hydrolases"/>
    <property type="match status" value="1"/>
</dbReference>
<dbReference type="InterPro" id="IPR050319">
    <property type="entry name" value="ABC_transp_ATP-bind"/>
</dbReference>
<feature type="domain" description="ABC transporter" evidence="13">
    <location>
        <begin position="6"/>
        <end position="256"/>
    </location>
</feature>
<sequence length="333" mass="37479">MNKVLISTEKLSKHFRLGKGLFSFDEKVVRAVDDVSLEIYERETFALVGESGCGKSTLGRIILRLLERSSGSVSFKGQDIYALDETRMRELRKQIQIVFQDPYASLNPRMRVKDILAEPLRAHNFGTSQQIETRCKELLNMVGLRPHLINHYPHQFSGGQRQRIGIARALANNPEFIVCDEAVSALDVSIQAQVLNLLRDLQEQLQLTYLFITHDLSVVRQFADRVGVMFLGRLVEVGTTEEIFNNPQHPYTQFLISAVPRADPHQRNRARPLLKGEIPSPMNLPKGCRFSTRCPCAQDICRTEEPVLSGGIGLHHAACHFPGVKLGEAQVEA</sequence>
<protein>
    <submittedName>
        <fullName evidence="14">ATP-binding cassette domain-containing protein</fullName>
    </submittedName>
</protein>
<dbReference type="PANTHER" id="PTHR43776">
    <property type="entry name" value="TRANSPORT ATP-BINDING PROTEIN"/>
    <property type="match status" value="1"/>
</dbReference>
<keyword evidence="10" id="KW-1278">Translocase</keyword>
<dbReference type="Proteomes" id="UP000481643">
    <property type="component" value="Unassembled WGS sequence"/>
</dbReference>
<evidence type="ECO:0000256" key="2">
    <source>
        <dbReference type="ARBA" id="ARBA00005417"/>
    </source>
</evidence>
<dbReference type="Pfam" id="PF08352">
    <property type="entry name" value="oligo_HPY"/>
    <property type="match status" value="1"/>
</dbReference>
<evidence type="ECO:0000256" key="3">
    <source>
        <dbReference type="ARBA" id="ARBA00022448"/>
    </source>
</evidence>
<dbReference type="PANTHER" id="PTHR43776:SF7">
    <property type="entry name" value="D,D-DIPEPTIDE TRANSPORT ATP-BINDING PROTEIN DDPF-RELATED"/>
    <property type="match status" value="1"/>
</dbReference>
<evidence type="ECO:0000313" key="14">
    <source>
        <dbReference type="EMBL" id="KAB2679271.1"/>
    </source>
</evidence>
<dbReference type="GO" id="GO:0016887">
    <property type="term" value="F:ATP hydrolysis activity"/>
    <property type="evidence" value="ECO:0007669"/>
    <property type="project" value="InterPro"/>
</dbReference>